<proteinExistence type="predicted"/>
<evidence type="ECO:0000313" key="1">
    <source>
        <dbReference type="EMBL" id="DAE25536.1"/>
    </source>
</evidence>
<protein>
    <recommendedName>
        <fullName evidence="2">DNA binding protein</fullName>
    </recommendedName>
</protein>
<organism evidence="1">
    <name type="scientific">Microviridae sp. ctbyf5</name>
    <dbReference type="NCBI Taxonomy" id="2825004"/>
    <lineage>
        <taxon>Viruses</taxon>
        <taxon>Monodnaviria</taxon>
        <taxon>Sangervirae</taxon>
        <taxon>Phixviricota</taxon>
        <taxon>Malgrandaviricetes</taxon>
        <taxon>Petitvirales</taxon>
        <taxon>Microviridae</taxon>
    </lineage>
</organism>
<accession>A0A8S5R2F8</accession>
<sequence>MKRFKVSKRRSKRLFRRTASKVHKKNLGSYHMRGGIRM</sequence>
<dbReference type="EMBL" id="BK057809">
    <property type="protein sequence ID" value="DAE25536.1"/>
    <property type="molecule type" value="Genomic_DNA"/>
</dbReference>
<evidence type="ECO:0008006" key="2">
    <source>
        <dbReference type="Google" id="ProtNLM"/>
    </source>
</evidence>
<name>A0A8S5R2F8_9VIRU</name>
<reference evidence="1" key="1">
    <citation type="journal article" date="2021" name="Proc. Natl. Acad. Sci. U.S.A.">
        <title>A Catalog of Tens of Thousands of Viruses from Human Metagenomes Reveals Hidden Associations with Chronic Diseases.</title>
        <authorList>
            <person name="Tisza M.J."/>
            <person name="Buck C.B."/>
        </authorList>
    </citation>
    <scope>NUCLEOTIDE SEQUENCE</scope>
    <source>
        <strain evidence="1">Ctbyf5</strain>
    </source>
</reference>